<organism evidence="2 3">
    <name type="scientific">Rubripirellula reticaptiva</name>
    <dbReference type="NCBI Taxonomy" id="2528013"/>
    <lineage>
        <taxon>Bacteria</taxon>
        <taxon>Pseudomonadati</taxon>
        <taxon>Planctomycetota</taxon>
        <taxon>Planctomycetia</taxon>
        <taxon>Pirellulales</taxon>
        <taxon>Pirellulaceae</taxon>
        <taxon>Rubripirellula</taxon>
    </lineage>
</organism>
<dbReference type="EMBL" id="SJPX01000002">
    <property type="protein sequence ID" value="TWU56039.1"/>
    <property type="molecule type" value="Genomic_DNA"/>
</dbReference>
<evidence type="ECO:0000313" key="2">
    <source>
        <dbReference type="EMBL" id="TWU56039.1"/>
    </source>
</evidence>
<protein>
    <submittedName>
        <fullName evidence="2">Plasmid stabilization system protein</fullName>
    </submittedName>
</protein>
<proteinExistence type="predicted"/>
<dbReference type="RefSeq" id="WP_186776175.1">
    <property type="nucleotide sequence ID" value="NZ_SJPX01000002.1"/>
</dbReference>
<dbReference type="AlphaFoldDB" id="A0A5C6F8J0"/>
<dbReference type="InterPro" id="IPR035093">
    <property type="entry name" value="RelE/ParE_toxin_dom_sf"/>
</dbReference>
<evidence type="ECO:0000313" key="3">
    <source>
        <dbReference type="Proteomes" id="UP000317977"/>
    </source>
</evidence>
<comment type="caution">
    <text evidence="2">The sequence shown here is derived from an EMBL/GenBank/DDBJ whole genome shotgun (WGS) entry which is preliminary data.</text>
</comment>
<evidence type="ECO:0000256" key="1">
    <source>
        <dbReference type="ARBA" id="ARBA00022649"/>
    </source>
</evidence>
<keyword evidence="3" id="KW-1185">Reference proteome</keyword>
<dbReference type="Gene3D" id="3.30.2310.20">
    <property type="entry name" value="RelE-like"/>
    <property type="match status" value="1"/>
</dbReference>
<name>A0A5C6F8J0_9BACT</name>
<dbReference type="Pfam" id="PF05016">
    <property type="entry name" value="ParE_toxin"/>
    <property type="match status" value="1"/>
</dbReference>
<keyword evidence="1" id="KW-1277">Toxin-antitoxin system</keyword>
<dbReference type="Proteomes" id="UP000317977">
    <property type="component" value="Unassembled WGS sequence"/>
</dbReference>
<accession>A0A5C6F8J0</accession>
<gene>
    <name evidence="2" type="ORF">Poly59_23430</name>
</gene>
<sequence>MAKKQSGVTQIHLTDRALRDIEGIRVYSVKEFVKRVATQCVASLEVALTHISENAELLHGETDFDAKFQFYSAGKHLLICDRQPNGIFVLTVLHGSMDVPTRFAELQPTLVAEVRPLHPKLM</sequence>
<reference evidence="2 3" key="1">
    <citation type="submission" date="2019-02" db="EMBL/GenBank/DDBJ databases">
        <title>Deep-cultivation of Planctomycetes and their phenomic and genomic characterization uncovers novel biology.</title>
        <authorList>
            <person name="Wiegand S."/>
            <person name="Jogler M."/>
            <person name="Boedeker C."/>
            <person name="Pinto D."/>
            <person name="Vollmers J."/>
            <person name="Rivas-Marin E."/>
            <person name="Kohn T."/>
            <person name="Peeters S.H."/>
            <person name="Heuer A."/>
            <person name="Rast P."/>
            <person name="Oberbeckmann S."/>
            <person name="Bunk B."/>
            <person name="Jeske O."/>
            <person name="Meyerdierks A."/>
            <person name="Storesund J.E."/>
            <person name="Kallscheuer N."/>
            <person name="Luecker S."/>
            <person name="Lage O.M."/>
            <person name="Pohl T."/>
            <person name="Merkel B.J."/>
            <person name="Hornburger P."/>
            <person name="Mueller R.-W."/>
            <person name="Bruemmer F."/>
            <person name="Labrenz M."/>
            <person name="Spormann A.M."/>
            <person name="Op Den Camp H."/>
            <person name="Overmann J."/>
            <person name="Amann R."/>
            <person name="Jetten M.S.M."/>
            <person name="Mascher T."/>
            <person name="Medema M.H."/>
            <person name="Devos D.P."/>
            <person name="Kaster A.-K."/>
            <person name="Ovreas L."/>
            <person name="Rohde M."/>
            <person name="Galperin M.Y."/>
            <person name="Jogler C."/>
        </authorList>
    </citation>
    <scope>NUCLEOTIDE SEQUENCE [LARGE SCALE GENOMIC DNA]</scope>
    <source>
        <strain evidence="2 3">Poly59</strain>
    </source>
</reference>
<dbReference type="InterPro" id="IPR007712">
    <property type="entry name" value="RelE/ParE_toxin"/>
</dbReference>